<dbReference type="EMBL" id="DVOF01000170">
    <property type="protein sequence ID" value="HIV03086.1"/>
    <property type="molecule type" value="Genomic_DNA"/>
</dbReference>
<evidence type="ECO:0000313" key="4">
    <source>
        <dbReference type="Proteomes" id="UP000886743"/>
    </source>
</evidence>
<sequence length="528" mass="58793">MYQDYFDQEIEYLPWKKPTWEEAEEQKRWQAALQERCGAVFGAESFVSHQAHLYDIQQAVFGTHTQICADALLRTLTLTAGDYCSVNSFCLLQGKITLGSYVRIAPGAKLIGANHGHADPDVPIFKQPHTSVGITIEDDVWIGANAVIVDGVTVGAHSIIAAGAVVTKDVPPYSVAGGCPAKRIKDRRAKAPSTTPRAALREKLAAFGKTVKNQYEAILASKEYETENGRIYKNLSTAEPTVRAWCDATEIAVMFGALPRLVPDREKLIQKLQGMQKDEIDYDVLTVGYSLEILGAHVAQPYSDVERLDGMALAGWLAARDWDTKAWQSGADVDHFGTALYQNLKYFGSSNTGDTLFGWLNNHADPATGMWGRPDGTDFLLPVNGFYRLTRGTYAQFGINLPYPERAIDTILAHSKNTNYFRDDRGNACHVLDVIHPLWLCAKQTGYRRAEGEAWAEKQIVRILQKYQENKGFSFELEPEYEAGLQGTEMWLSILYLLADYIGIADALGYYPHGVHRTNVAYRLIQPV</sequence>
<dbReference type="InterPro" id="IPR001451">
    <property type="entry name" value="Hexapep"/>
</dbReference>
<comment type="caution">
    <text evidence="3">The sequence shown here is derived from an EMBL/GenBank/DDBJ whole genome shotgun (WGS) entry which is preliminary data.</text>
</comment>
<keyword evidence="2" id="KW-0677">Repeat</keyword>
<evidence type="ECO:0000313" key="3">
    <source>
        <dbReference type="EMBL" id="HIV03086.1"/>
    </source>
</evidence>
<accession>A0A9D1T0V7</accession>
<dbReference type="Pfam" id="PF00132">
    <property type="entry name" value="Hexapep"/>
    <property type="match status" value="1"/>
</dbReference>
<dbReference type="Proteomes" id="UP000886743">
    <property type="component" value="Unassembled WGS sequence"/>
</dbReference>
<protein>
    <submittedName>
        <fullName evidence="3">Acyltransferase</fullName>
    </submittedName>
</protein>
<dbReference type="InterPro" id="IPR051159">
    <property type="entry name" value="Hexapeptide_acetyltransf"/>
</dbReference>
<keyword evidence="1" id="KW-0808">Transferase</keyword>
<dbReference type="PANTHER" id="PTHR23416">
    <property type="entry name" value="SIALIC ACID SYNTHASE-RELATED"/>
    <property type="match status" value="1"/>
</dbReference>
<evidence type="ECO:0000256" key="1">
    <source>
        <dbReference type="ARBA" id="ARBA00022679"/>
    </source>
</evidence>
<name>A0A9D1T0V7_9FIRM</name>
<dbReference type="InterPro" id="IPR018357">
    <property type="entry name" value="Hexapep_transf_CS"/>
</dbReference>
<reference evidence="3" key="2">
    <citation type="journal article" date="2021" name="PeerJ">
        <title>Extensive microbial diversity within the chicken gut microbiome revealed by metagenomics and culture.</title>
        <authorList>
            <person name="Gilroy R."/>
            <person name="Ravi A."/>
            <person name="Getino M."/>
            <person name="Pursley I."/>
            <person name="Horton D.L."/>
            <person name="Alikhan N.F."/>
            <person name="Baker D."/>
            <person name="Gharbi K."/>
            <person name="Hall N."/>
            <person name="Watson M."/>
            <person name="Adriaenssens E.M."/>
            <person name="Foster-Nyarko E."/>
            <person name="Jarju S."/>
            <person name="Secka A."/>
            <person name="Antonio M."/>
            <person name="Oren A."/>
            <person name="Chaudhuri R.R."/>
            <person name="La Ragione R."/>
            <person name="Hildebrand F."/>
            <person name="Pallen M.J."/>
        </authorList>
    </citation>
    <scope>NUCLEOTIDE SEQUENCE</scope>
    <source>
        <strain evidence="3">4920</strain>
    </source>
</reference>
<keyword evidence="3" id="KW-0012">Acyltransferase</keyword>
<dbReference type="AlphaFoldDB" id="A0A9D1T0V7"/>
<dbReference type="InterPro" id="IPR011004">
    <property type="entry name" value="Trimer_LpxA-like_sf"/>
</dbReference>
<reference evidence="3" key="1">
    <citation type="submission" date="2020-10" db="EMBL/GenBank/DDBJ databases">
        <authorList>
            <person name="Gilroy R."/>
        </authorList>
    </citation>
    <scope>NUCLEOTIDE SEQUENCE</scope>
    <source>
        <strain evidence="3">4920</strain>
    </source>
</reference>
<dbReference type="CDD" id="cd04647">
    <property type="entry name" value="LbH_MAT_like"/>
    <property type="match status" value="1"/>
</dbReference>
<gene>
    <name evidence="3" type="ORF">IAC74_05875</name>
</gene>
<dbReference type="Gene3D" id="2.160.10.10">
    <property type="entry name" value="Hexapeptide repeat proteins"/>
    <property type="match status" value="1"/>
</dbReference>
<proteinExistence type="predicted"/>
<dbReference type="PROSITE" id="PS00101">
    <property type="entry name" value="HEXAPEP_TRANSFERASES"/>
    <property type="match status" value="1"/>
</dbReference>
<dbReference type="GO" id="GO:0016746">
    <property type="term" value="F:acyltransferase activity"/>
    <property type="evidence" value="ECO:0007669"/>
    <property type="project" value="UniProtKB-KW"/>
</dbReference>
<evidence type="ECO:0000256" key="2">
    <source>
        <dbReference type="ARBA" id="ARBA00022737"/>
    </source>
</evidence>
<dbReference type="SUPFAM" id="SSF51161">
    <property type="entry name" value="Trimeric LpxA-like enzymes"/>
    <property type="match status" value="1"/>
</dbReference>
<organism evidence="3 4">
    <name type="scientific">Candidatus Aphodoplasma excrementigallinarum</name>
    <dbReference type="NCBI Taxonomy" id="2840673"/>
    <lineage>
        <taxon>Bacteria</taxon>
        <taxon>Bacillati</taxon>
        <taxon>Bacillota</taxon>
        <taxon>Clostridia</taxon>
        <taxon>Eubacteriales</taxon>
        <taxon>Candidatus Aphodoplasma</taxon>
    </lineage>
</organism>